<dbReference type="GO" id="GO:0016020">
    <property type="term" value="C:membrane"/>
    <property type="evidence" value="ECO:0007669"/>
    <property type="project" value="UniProtKB-SubCell"/>
</dbReference>
<keyword evidence="4 6" id="KW-1133">Transmembrane helix</keyword>
<evidence type="ECO:0000313" key="8">
    <source>
        <dbReference type="Proteomes" id="UP000199513"/>
    </source>
</evidence>
<dbReference type="GO" id="GO:0016765">
    <property type="term" value="F:transferase activity, transferring alkyl or aryl (other than methyl) groups"/>
    <property type="evidence" value="ECO:0007669"/>
    <property type="project" value="InterPro"/>
</dbReference>
<feature type="transmembrane region" description="Helical" evidence="6">
    <location>
        <begin position="181"/>
        <end position="200"/>
    </location>
</feature>
<feature type="transmembrane region" description="Helical" evidence="6">
    <location>
        <begin position="116"/>
        <end position="145"/>
    </location>
</feature>
<reference evidence="8" key="1">
    <citation type="submission" date="2016-10" db="EMBL/GenBank/DDBJ databases">
        <authorList>
            <person name="Varghese N."/>
            <person name="Submissions S."/>
        </authorList>
    </citation>
    <scope>NUCLEOTIDE SEQUENCE [LARGE SCALE GENOMIC DNA]</scope>
    <source>
        <strain>GEY</strain>
        <strain evidence="8">DSM 9560</strain>
    </source>
</reference>
<sequence>MEAEDTRSIKPYLQLMRPANIITAIADILAGISVSFYSPFATVVGSVLHDFWRSFRMTFALLDVFALVIATIGLYGGGVVLNDYFDADLDKVERPERPIPSGKVPKENALFLGGGLLLIGVIFAFKVSWLSGVIALAIALLAVFYDYKGKHIVWFAPLNMGLCRGGNLLLGASILSNNVYSYWWLAFIPVVYISAITLISRGEVHGGNKNTLLKGLGMYLVVIGALGGLLYFSRHPYTVIPFFFLFAYFIFPPLMKAIDQPKPANIRQAVKSGVISLILLNATLTVIFSNIWFALLVLALLPISRGLAKKFAVT</sequence>
<dbReference type="PANTHER" id="PTHR42723">
    <property type="entry name" value="CHLOROPHYLL SYNTHASE"/>
    <property type="match status" value="1"/>
</dbReference>
<comment type="subcellular location">
    <subcellularLocation>
        <location evidence="1">Membrane</location>
        <topology evidence="1">Multi-pass membrane protein</topology>
    </subcellularLocation>
</comment>
<keyword evidence="8" id="KW-1185">Reference proteome</keyword>
<name>A0A1I2EXN6_9BACT</name>
<dbReference type="PANTHER" id="PTHR42723:SF1">
    <property type="entry name" value="CHLOROPHYLL SYNTHASE, CHLOROPLASTIC"/>
    <property type="match status" value="1"/>
</dbReference>
<keyword evidence="7" id="KW-0808">Transferase</keyword>
<accession>A0A1I2EXN6</accession>
<dbReference type="InterPro" id="IPR044878">
    <property type="entry name" value="UbiA_sf"/>
</dbReference>
<dbReference type="NCBIfam" id="NF035940">
    <property type="entry name" value="prenyl_rel_EboC"/>
    <property type="match status" value="1"/>
</dbReference>
<evidence type="ECO:0000313" key="7">
    <source>
        <dbReference type="EMBL" id="SFE97387.1"/>
    </source>
</evidence>
<dbReference type="OrthoDB" id="2908954at2"/>
<feature type="transmembrane region" description="Helical" evidence="6">
    <location>
        <begin position="152"/>
        <end position="175"/>
    </location>
</feature>
<feature type="transmembrane region" description="Helical" evidence="6">
    <location>
        <begin position="60"/>
        <end position="81"/>
    </location>
</feature>
<dbReference type="EMBL" id="FONY01000011">
    <property type="protein sequence ID" value="SFE97387.1"/>
    <property type="molecule type" value="Genomic_DNA"/>
</dbReference>
<evidence type="ECO:0000256" key="5">
    <source>
        <dbReference type="ARBA" id="ARBA00023136"/>
    </source>
</evidence>
<dbReference type="AlphaFoldDB" id="A0A1I2EXN6"/>
<dbReference type="STRING" id="1003.SAMN04488541_101191"/>
<dbReference type="InterPro" id="IPR050475">
    <property type="entry name" value="Prenyltransferase_related"/>
</dbReference>
<keyword evidence="2" id="KW-1003">Cell membrane</keyword>
<gene>
    <name evidence="7" type="ORF">SAMN04488541_101191</name>
</gene>
<feature type="transmembrane region" description="Helical" evidence="6">
    <location>
        <begin position="238"/>
        <end position="258"/>
    </location>
</feature>
<evidence type="ECO:0000256" key="1">
    <source>
        <dbReference type="ARBA" id="ARBA00004141"/>
    </source>
</evidence>
<dbReference type="RefSeq" id="WP_091543573.1">
    <property type="nucleotide sequence ID" value="NZ_FONY01000011.1"/>
</dbReference>
<dbReference type="Pfam" id="PF01040">
    <property type="entry name" value="UbiA"/>
    <property type="match status" value="1"/>
</dbReference>
<feature type="transmembrane region" description="Helical" evidence="6">
    <location>
        <begin position="21"/>
        <end position="48"/>
    </location>
</feature>
<evidence type="ECO:0000256" key="6">
    <source>
        <dbReference type="SAM" id="Phobius"/>
    </source>
</evidence>
<keyword evidence="5 6" id="KW-0472">Membrane</keyword>
<feature type="transmembrane region" description="Helical" evidence="6">
    <location>
        <begin position="212"/>
        <end position="232"/>
    </location>
</feature>
<feature type="transmembrane region" description="Helical" evidence="6">
    <location>
        <begin position="278"/>
        <end position="301"/>
    </location>
</feature>
<evidence type="ECO:0000256" key="4">
    <source>
        <dbReference type="ARBA" id="ARBA00022989"/>
    </source>
</evidence>
<dbReference type="CDD" id="cd13964">
    <property type="entry name" value="PT_UbiA_1"/>
    <property type="match status" value="1"/>
</dbReference>
<dbReference type="Gene3D" id="1.10.357.140">
    <property type="entry name" value="UbiA prenyltransferase"/>
    <property type="match status" value="1"/>
</dbReference>
<evidence type="ECO:0000256" key="3">
    <source>
        <dbReference type="ARBA" id="ARBA00022692"/>
    </source>
</evidence>
<organism evidence="7 8">
    <name type="scientific">Thermoflexibacter ruber</name>
    <dbReference type="NCBI Taxonomy" id="1003"/>
    <lineage>
        <taxon>Bacteria</taxon>
        <taxon>Pseudomonadati</taxon>
        <taxon>Bacteroidota</taxon>
        <taxon>Cytophagia</taxon>
        <taxon>Cytophagales</taxon>
        <taxon>Thermoflexibacteraceae</taxon>
        <taxon>Thermoflexibacter</taxon>
    </lineage>
</organism>
<proteinExistence type="predicted"/>
<dbReference type="InterPro" id="IPR000537">
    <property type="entry name" value="UbiA_prenyltransferase"/>
</dbReference>
<dbReference type="Proteomes" id="UP000199513">
    <property type="component" value="Unassembled WGS sequence"/>
</dbReference>
<protein>
    <submittedName>
        <fullName evidence="7">4-hydroxybenzoate polyprenyltransferase</fullName>
    </submittedName>
</protein>
<keyword evidence="3 6" id="KW-0812">Transmembrane</keyword>
<evidence type="ECO:0000256" key="2">
    <source>
        <dbReference type="ARBA" id="ARBA00022475"/>
    </source>
</evidence>